<reference evidence="1 2" key="1">
    <citation type="submission" date="2011-11" db="EMBL/GenBank/DDBJ databases">
        <title>The Genome Sequence of Dialister succinatiphilus YIT 11850.</title>
        <authorList>
            <consortium name="The Broad Institute Genome Sequencing Platform"/>
            <person name="Earl A."/>
            <person name="Ward D."/>
            <person name="Feldgarden M."/>
            <person name="Gevers D."/>
            <person name="Morotomi M."/>
            <person name="Young S.K."/>
            <person name="Zeng Q."/>
            <person name="Gargeya S."/>
            <person name="Fitzgerald M."/>
            <person name="Haas B."/>
            <person name="Abouelleil A."/>
            <person name="Alvarado L."/>
            <person name="Arachchi H.M."/>
            <person name="Berlin A."/>
            <person name="Brown A."/>
            <person name="Chapman S.B."/>
            <person name="Dunbar C."/>
            <person name="Gearin G."/>
            <person name="Goldberg J."/>
            <person name="Griggs A."/>
            <person name="Gujja S."/>
            <person name="Heiman D."/>
            <person name="Howarth C."/>
            <person name="Lui A."/>
            <person name="MacDonald P.J.P."/>
            <person name="Montmayeur A."/>
            <person name="Murphy C."/>
            <person name="Neiman D."/>
            <person name="Pearson M."/>
            <person name="Priest M."/>
            <person name="Roberts A."/>
            <person name="Saif S."/>
            <person name="Shea T."/>
            <person name="Sisk P."/>
            <person name="Stolte C."/>
            <person name="Sykes S."/>
            <person name="Wortman J."/>
            <person name="Nusbaum C."/>
            <person name="Birren B."/>
        </authorList>
    </citation>
    <scope>NUCLEOTIDE SEQUENCE [LARGE SCALE GENOMIC DNA]</scope>
    <source>
        <strain evidence="1 2">YIT 11850</strain>
    </source>
</reference>
<proteinExistence type="predicted"/>
<dbReference type="AlphaFoldDB" id="H1D2V8"/>
<evidence type="ECO:0000313" key="1">
    <source>
        <dbReference type="EMBL" id="EHO62099.1"/>
    </source>
</evidence>
<dbReference type="Proteomes" id="UP000003277">
    <property type="component" value="Unassembled WGS sequence"/>
</dbReference>
<organism evidence="1 2">
    <name type="scientific">Dialister succinatiphilus YIT 11850</name>
    <dbReference type="NCBI Taxonomy" id="742743"/>
    <lineage>
        <taxon>Bacteria</taxon>
        <taxon>Bacillati</taxon>
        <taxon>Bacillota</taxon>
        <taxon>Negativicutes</taxon>
        <taxon>Veillonellales</taxon>
        <taxon>Veillonellaceae</taxon>
        <taxon>Dialister</taxon>
    </lineage>
</organism>
<sequence length="202" mass="23207">MVEIRHPDWVTIQENGKDVLGYNQEWYPEKRQKLAGCGPTAGSMMAAYIERRQQGRKVETRKEALAIMLDIWKYATPRMHGLYKTRWLKEGLTAYMQERGLKGKVEALPIPSIRLLAPKLPKVAAFIREGLEADCPIGFLNLHSGGEPIPYHWHWMPLVKMEERDDGIYCTLWDEGTAHVFNLGNWLKHTKFGGGFVRITNS</sequence>
<dbReference type="GeneID" id="98911737"/>
<evidence type="ECO:0008006" key="3">
    <source>
        <dbReference type="Google" id="ProtNLM"/>
    </source>
</evidence>
<comment type="caution">
    <text evidence="1">The sequence shown here is derived from an EMBL/GenBank/DDBJ whole genome shotgun (WGS) entry which is preliminary data.</text>
</comment>
<dbReference type="HOGENOM" id="CLU_115419_0_0_9"/>
<dbReference type="PATRIC" id="fig|742743.3.peg.1960"/>
<keyword evidence="2" id="KW-1185">Reference proteome</keyword>
<dbReference type="EMBL" id="ADLT01000066">
    <property type="protein sequence ID" value="EHO62099.1"/>
    <property type="molecule type" value="Genomic_DNA"/>
</dbReference>
<dbReference type="eggNOG" id="ENOG5031AJA">
    <property type="taxonomic scope" value="Bacteria"/>
</dbReference>
<dbReference type="RefSeq" id="WP_008860440.1">
    <property type="nucleotide sequence ID" value="NZ_JH591189.1"/>
</dbReference>
<dbReference type="STRING" id="742743.HMPREF9453_01946"/>
<gene>
    <name evidence="1" type="ORF">HMPREF9453_01946</name>
</gene>
<protein>
    <recommendedName>
        <fullName evidence="3">Peptidase C39-like domain-containing protein</fullName>
    </recommendedName>
</protein>
<accession>H1D2V8</accession>
<name>H1D2V8_9FIRM</name>
<dbReference type="OrthoDB" id="370604at2"/>
<evidence type="ECO:0000313" key="2">
    <source>
        <dbReference type="Proteomes" id="UP000003277"/>
    </source>
</evidence>